<dbReference type="AlphaFoldDB" id="A0A8H4VXB9"/>
<evidence type="ECO:0000313" key="6">
    <source>
        <dbReference type="Proteomes" id="UP000521872"/>
    </source>
</evidence>
<organism evidence="5 6">
    <name type="scientific">Agrocybe pediades</name>
    <dbReference type="NCBI Taxonomy" id="84607"/>
    <lineage>
        <taxon>Eukaryota</taxon>
        <taxon>Fungi</taxon>
        <taxon>Dikarya</taxon>
        <taxon>Basidiomycota</taxon>
        <taxon>Agaricomycotina</taxon>
        <taxon>Agaricomycetes</taxon>
        <taxon>Agaricomycetidae</taxon>
        <taxon>Agaricales</taxon>
        <taxon>Agaricineae</taxon>
        <taxon>Strophariaceae</taxon>
        <taxon>Agrocybe</taxon>
    </lineage>
</organism>
<dbReference type="PANTHER" id="PTHR14140">
    <property type="entry name" value="E3 UBIQUITIN-PROTEIN LIGASE UHRF-RELATED"/>
    <property type="match status" value="1"/>
</dbReference>
<dbReference type="GO" id="GO:0061630">
    <property type="term" value="F:ubiquitin protein ligase activity"/>
    <property type="evidence" value="ECO:0007669"/>
    <property type="project" value="TreeGrafter"/>
</dbReference>
<evidence type="ECO:0000256" key="3">
    <source>
        <dbReference type="SAM" id="MobiDB-lite"/>
    </source>
</evidence>
<feature type="compositionally biased region" description="Basic residues" evidence="3">
    <location>
        <begin position="36"/>
        <end position="47"/>
    </location>
</feature>
<dbReference type="EMBL" id="JAACJL010000001">
    <property type="protein sequence ID" value="KAF4623339.1"/>
    <property type="molecule type" value="Genomic_DNA"/>
</dbReference>
<feature type="region of interest" description="Disordered" evidence="3">
    <location>
        <begin position="296"/>
        <end position="336"/>
    </location>
</feature>
<dbReference type="FunFam" id="2.30.280.10:FF:000005">
    <property type="entry name" value="E3 ubiquitin-protein ligase UHRF1"/>
    <property type="match status" value="1"/>
</dbReference>
<name>A0A8H4VXB9_9AGAR</name>
<feature type="region of interest" description="Disordered" evidence="3">
    <location>
        <begin position="206"/>
        <end position="226"/>
    </location>
</feature>
<keyword evidence="1 2" id="KW-0539">Nucleus</keyword>
<evidence type="ECO:0000313" key="5">
    <source>
        <dbReference type="EMBL" id="KAF4623339.1"/>
    </source>
</evidence>
<evidence type="ECO:0000256" key="1">
    <source>
        <dbReference type="ARBA" id="ARBA00023242"/>
    </source>
</evidence>
<dbReference type="Proteomes" id="UP000521872">
    <property type="component" value="Unassembled WGS sequence"/>
</dbReference>
<dbReference type="Pfam" id="PF02182">
    <property type="entry name" value="SAD_SRA"/>
    <property type="match status" value="1"/>
</dbReference>
<keyword evidence="6" id="KW-1185">Reference proteome</keyword>
<dbReference type="SUPFAM" id="SSF88697">
    <property type="entry name" value="PUA domain-like"/>
    <property type="match status" value="1"/>
</dbReference>
<evidence type="ECO:0000256" key="2">
    <source>
        <dbReference type="PROSITE-ProRule" id="PRU00358"/>
    </source>
</evidence>
<sequence length="336" mass="36608">MVSQYELNKQANIQKNKELLAALGLEKPLFEPQAKMVKRAPKGKKRKTPEPEDSYAEESEPEEEKEPKSQPTKAQKVEGDGGVRRSSRISGKVIDYKKEIVKGSPVPVSYSSGVKVATNEGPMGREEGVRKHDPKTYGHIPGIAVGTWWATRMGCSVDAVHAPPVGGISGGSQGAYSIALSGGYEDDVDLGYAFTYTGSGGRALSGTKEAPKNLRTAPQSSDQSFENPYNRMLLRSSETRKPVRVIRGFKASSRYAPFEGYRYDGLYVVEKAWMEKGTNAKGYLVCRYALKRLPGQPPIPVRDAASSDVAQPEDGDKQDIGDASAEGADDEEENRD</sequence>
<dbReference type="GO" id="GO:0016567">
    <property type="term" value="P:protein ubiquitination"/>
    <property type="evidence" value="ECO:0007669"/>
    <property type="project" value="TreeGrafter"/>
</dbReference>
<dbReference type="InterPro" id="IPR036987">
    <property type="entry name" value="SRA-YDG_sf"/>
</dbReference>
<protein>
    <recommendedName>
        <fullName evidence="4">YDG domain-containing protein</fullName>
    </recommendedName>
</protein>
<dbReference type="PANTHER" id="PTHR14140:SF27">
    <property type="entry name" value="OS04G0289800 PROTEIN"/>
    <property type="match status" value="1"/>
</dbReference>
<feature type="region of interest" description="Disordered" evidence="3">
    <location>
        <begin position="30"/>
        <end position="88"/>
    </location>
</feature>
<dbReference type="InterPro" id="IPR045134">
    <property type="entry name" value="UHRF1/2-like"/>
</dbReference>
<comment type="caution">
    <text evidence="5">The sequence shown here is derived from an EMBL/GenBank/DDBJ whole genome shotgun (WGS) entry which is preliminary data.</text>
</comment>
<feature type="compositionally biased region" description="Acidic residues" evidence="3">
    <location>
        <begin position="327"/>
        <end position="336"/>
    </location>
</feature>
<evidence type="ECO:0000259" key="4">
    <source>
        <dbReference type="PROSITE" id="PS51015"/>
    </source>
</evidence>
<dbReference type="PROSITE" id="PS51015">
    <property type="entry name" value="YDG"/>
    <property type="match status" value="1"/>
</dbReference>
<proteinExistence type="predicted"/>
<dbReference type="GO" id="GO:0005634">
    <property type="term" value="C:nucleus"/>
    <property type="evidence" value="ECO:0007669"/>
    <property type="project" value="UniProtKB-SubCell"/>
</dbReference>
<feature type="domain" description="YDG" evidence="4">
    <location>
        <begin position="138"/>
        <end position="292"/>
    </location>
</feature>
<accession>A0A8H4VXB9</accession>
<dbReference type="Gene3D" id="2.30.280.10">
    <property type="entry name" value="SRA-YDG"/>
    <property type="match status" value="1"/>
</dbReference>
<comment type="subcellular location">
    <subcellularLocation>
        <location evidence="2">Nucleus</location>
    </subcellularLocation>
</comment>
<dbReference type="GO" id="GO:0044027">
    <property type="term" value="P:negative regulation of gene expression via chromosomal CpG island methylation"/>
    <property type="evidence" value="ECO:0007669"/>
    <property type="project" value="TreeGrafter"/>
</dbReference>
<dbReference type="InterPro" id="IPR003105">
    <property type="entry name" value="SRA_YDG"/>
</dbReference>
<dbReference type="InterPro" id="IPR015947">
    <property type="entry name" value="PUA-like_sf"/>
</dbReference>
<feature type="compositionally biased region" description="Acidic residues" evidence="3">
    <location>
        <begin position="51"/>
        <end position="64"/>
    </location>
</feature>
<dbReference type="SMART" id="SM00466">
    <property type="entry name" value="SRA"/>
    <property type="match status" value="1"/>
</dbReference>
<reference evidence="5 6" key="1">
    <citation type="submission" date="2019-12" db="EMBL/GenBank/DDBJ databases">
        <authorList>
            <person name="Floudas D."/>
            <person name="Bentzer J."/>
            <person name="Ahren D."/>
            <person name="Johansson T."/>
            <person name="Persson P."/>
            <person name="Tunlid A."/>
        </authorList>
    </citation>
    <scope>NUCLEOTIDE SEQUENCE [LARGE SCALE GENOMIC DNA]</scope>
    <source>
        <strain evidence="5 6">CBS 102.39</strain>
    </source>
</reference>
<gene>
    <name evidence="5" type="ORF">D9613_001819</name>
</gene>
<feature type="compositionally biased region" description="Polar residues" evidence="3">
    <location>
        <begin position="216"/>
        <end position="226"/>
    </location>
</feature>